<keyword evidence="5 10" id="KW-0819">tRNA processing</keyword>
<name>A0A9D6V3W8_9BACT</name>
<dbReference type="GO" id="GO:0006400">
    <property type="term" value="P:tRNA modification"/>
    <property type="evidence" value="ECO:0007669"/>
    <property type="project" value="TreeGrafter"/>
</dbReference>
<dbReference type="InterPro" id="IPR039657">
    <property type="entry name" value="Dimethylallyltransferase"/>
</dbReference>
<comment type="cofactor">
    <cofactor evidence="1 10">
        <name>Mg(2+)</name>
        <dbReference type="ChEBI" id="CHEBI:18420"/>
    </cofactor>
</comment>
<evidence type="ECO:0000256" key="5">
    <source>
        <dbReference type="ARBA" id="ARBA00022694"/>
    </source>
</evidence>
<evidence type="ECO:0000256" key="4">
    <source>
        <dbReference type="ARBA" id="ARBA00022679"/>
    </source>
</evidence>
<dbReference type="EMBL" id="JACRDE010000334">
    <property type="protein sequence ID" value="MBI5250329.1"/>
    <property type="molecule type" value="Genomic_DNA"/>
</dbReference>
<evidence type="ECO:0000313" key="16">
    <source>
        <dbReference type="Proteomes" id="UP000807825"/>
    </source>
</evidence>
<dbReference type="Pfam" id="PF01715">
    <property type="entry name" value="IPPT"/>
    <property type="match status" value="1"/>
</dbReference>
<dbReference type="InterPro" id="IPR027417">
    <property type="entry name" value="P-loop_NTPase"/>
</dbReference>
<sequence>MADRKDKIIIIAGPTASGKTEVSLRLAQAFDAEIVSADSVQIYRHMDVGSAKPTREERQSTPHHMVDIRDPDEDFSAGDYVQEARKTIGGIFERGRVPLVVGGTGLYIRLLVGGVAELPPAHPELRLKFREKERNTEGALYARLTEIDPETAERTAPRNVARIIRALEVFEITGKTISRVQKEHAFHDRQYEHLFVGLAPDRSILYERIDNRVDSMIKGGLLEEVVNLYELGYSRELKSMQSLGYRHAGRVLAGELDLKSATDLMKKDTRHYAKRQFTWFRSEPEVLWFDPKEIKGIGLMVNNFLGQ</sequence>
<gene>
    <name evidence="10 15" type="primary">miaA</name>
    <name evidence="15" type="ORF">HY912_12615</name>
</gene>
<evidence type="ECO:0000256" key="7">
    <source>
        <dbReference type="ARBA" id="ARBA00022840"/>
    </source>
</evidence>
<evidence type="ECO:0000256" key="14">
    <source>
        <dbReference type="SAM" id="MobiDB-lite"/>
    </source>
</evidence>
<dbReference type="Gene3D" id="1.10.20.140">
    <property type="match status" value="1"/>
</dbReference>
<dbReference type="InterPro" id="IPR018022">
    <property type="entry name" value="IPT"/>
</dbReference>
<feature type="binding site" evidence="10">
    <location>
        <begin position="15"/>
        <end position="20"/>
    </location>
    <ligand>
        <name>substrate</name>
    </ligand>
</feature>
<dbReference type="AlphaFoldDB" id="A0A9D6V3W8"/>
<dbReference type="NCBIfam" id="TIGR00174">
    <property type="entry name" value="miaA"/>
    <property type="match status" value="1"/>
</dbReference>
<feature type="binding site" evidence="10">
    <location>
        <begin position="13"/>
        <end position="20"/>
    </location>
    <ligand>
        <name>ATP</name>
        <dbReference type="ChEBI" id="CHEBI:30616"/>
    </ligand>
</feature>
<dbReference type="Gene3D" id="3.40.50.300">
    <property type="entry name" value="P-loop containing nucleotide triphosphate hydrolases"/>
    <property type="match status" value="1"/>
</dbReference>
<evidence type="ECO:0000256" key="1">
    <source>
        <dbReference type="ARBA" id="ARBA00001946"/>
    </source>
</evidence>
<comment type="catalytic activity">
    <reaction evidence="9 10 11">
        <text>adenosine(37) in tRNA + dimethylallyl diphosphate = N(6)-dimethylallyladenosine(37) in tRNA + diphosphate</text>
        <dbReference type="Rhea" id="RHEA:26482"/>
        <dbReference type="Rhea" id="RHEA-COMP:10162"/>
        <dbReference type="Rhea" id="RHEA-COMP:10375"/>
        <dbReference type="ChEBI" id="CHEBI:33019"/>
        <dbReference type="ChEBI" id="CHEBI:57623"/>
        <dbReference type="ChEBI" id="CHEBI:74411"/>
        <dbReference type="ChEBI" id="CHEBI:74415"/>
        <dbReference type="EC" id="2.5.1.75"/>
    </reaction>
</comment>
<protein>
    <recommendedName>
        <fullName evidence="10">tRNA dimethylallyltransferase</fullName>
        <ecNumber evidence="10">2.5.1.75</ecNumber>
    </recommendedName>
    <alternativeName>
        <fullName evidence="10">Dimethylallyl diphosphate:tRNA dimethylallyltransferase</fullName>
        <shortName evidence="10">DMAPP:tRNA dimethylallyltransferase</shortName>
        <shortName evidence="10">DMATase</shortName>
    </alternativeName>
    <alternativeName>
        <fullName evidence="10">Isopentenyl-diphosphate:tRNA isopentenyltransferase</fullName>
        <shortName evidence="10">IPP transferase</shortName>
        <shortName evidence="10">IPPT</shortName>
        <shortName evidence="10">IPTase</shortName>
    </alternativeName>
</protein>
<dbReference type="GO" id="GO:0005524">
    <property type="term" value="F:ATP binding"/>
    <property type="evidence" value="ECO:0007669"/>
    <property type="project" value="UniProtKB-UniRule"/>
</dbReference>
<dbReference type="PANTHER" id="PTHR11088">
    <property type="entry name" value="TRNA DIMETHYLALLYLTRANSFERASE"/>
    <property type="match status" value="1"/>
</dbReference>
<evidence type="ECO:0000256" key="6">
    <source>
        <dbReference type="ARBA" id="ARBA00022741"/>
    </source>
</evidence>
<keyword evidence="8 10" id="KW-0460">Magnesium</keyword>
<keyword evidence="6 10" id="KW-0547">Nucleotide-binding</keyword>
<comment type="function">
    <text evidence="2 10 12">Catalyzes the transfer of a dimethylallyl group onto the adenine at position 37 in tRNAs that read codons beginning with uridine, leading to the formation of N6-(dimethylallyl)adenosine (i(6)A).</text>
</comment>
<evidence type="ECO:0000256" key="8">
    <source>
        <dbReference type="ARBA" id="ARBA00022842"/>
    </source>
</evidence>
<accession>A0A9D6V3W8</accession>
<feature type="region of interest" description="Interaction with substrate tRNA" evidence="10">
    <location>
        <begin position="38"/>
        <end position="41"/>
    </location>
</feature>
<feature type="site" description="Interaction with substrate tRNA" evidence="10">
    <location>
        <position position="126"/>
    </location>
</feature>
<proteinExistence type="inferred from homology"/>
<comment type="subunit">
    <text evidence="10">Monomer.</text>
</comment>
<evidence type="ECO:0000256" key="3">
    <source>
        <dbReference type="ARBA" id="ARBA00005842"/>
    </source>
</evidence>
<keyword evidence="4 10" id="KW-0808">Transferase</keyword>
<evidence type="ECO:0000256" key="10">
    <source>
        <dbReference type="HAMAP-Rule" id="MF_00185"/>
    </source>
</evidence>
<keyword evidence="7 10" id="KW-0067">ATP-binding</keyword>
<organism evidence="15 16">
    <name type="scientific">Desulfomonile tiedjei</name>
    <dbReference type="NCBI Taxonomy" id="2358"/>
    <lineage>
        <taxon>Bacteria</taxon>
        <taxon>Pseudomonadati</taxon>
        <taxon>Thermodesulfobacteriota</taxon>
        <taxon>Desulfomonilia</taxon>
        <taxon>Desulfomonilales</taxon>
        <taxon>Desulfomonilaceae</taxon>
        <taxon>Desulfomonile</taxon>
    </lineage>
</organism>
<evidence type="ECO:0000256" key="12">
    <source>
        <dbReference type="RuleBase" id="RU003784"/>
    </source>
</evidence>
<reference evidence="15" key="1">
    <citation type="submission" date="2020-07" db="EMBL/GenBank/DDBJ databases">
        <title>Huge and variable diversity of episymbiotic CPR bacteria and DPANN archaea in groundwater ecosystems.</title>
        <authorList>
            <person name="He C.Y."/>
            <person name="Keren R."/>
            <person name="Whittaker M."/>
            <person name="Farag I.F."/>
            <person name="Doudna J."/>
            <person name="Cate J.H.D."/>
            <person name="Banfield J.F."/>
        </authorList>
    </citation>
    <scope>NUCLEOTIDE SEQUENCE</scope>
    <source>
        <strain evidence="15">NC_groundwater_1664_Pr3_B-0.1um_52_9</strain>
    </source>
</reference>
<comment type="caution">
    <text evidence="10">Lacks conserved residue(s) required for the propagation of feature annotation.</text>
</comment>
<evidence type="ECO:0000256" key="2">
    <source>
        <dbReference type="ARBA" id="ARBA00003213"/>
    </source>
</evidence>
<comment type="similarity">
    <text evidence="3 10 13">Belongs to the IPP transferase family.</text>
</comment>
<comment type="caution">
    <text evidence="15">The sequence shown here is derived from an EMBL/GenBank/DDBJ whole genome shotgun (WGS) entry which is preliminary data.</text>
</comment>
<dbReference type="EC" id="2.5.1.75" evidence="10"/>
<dbReference type="Proteomes" id="UP000807825">
    <property type="component" value="Unassembled WGS sequence"/>
</dbReference>
<evidence type="ECO:0000256" key="9">
    <source>
        <dbReference type="ARBA" id="ARBA00049563"/>
    </source>
</evidence>
<evidence type="ECO:0000256" key="11">
    <source>
        <dbReference type="RuleBase" id="RU003783"/>
    </source>
</evidence>
<feature type="site" description="Interaction with substrate tRNA" evidence="10">
    <location>
        <position position="104"/>
    </location>
</feature>
<feature type="region of interest" description="Disordered" evidence="14">
    <location>
        <begin position="50"/>
        <end position="72"/>
    </location>
</feature>
<feature type="compositionally biased region" description="Basic and acidic residues" evidence="14">
    <location>
        <begin position="53"/>
        <end position="69"/>
    </location>
</feature>
<evidence type="ECO:0000313" key="15">
    <source>
        <dbReference type="EMBL" id="MBI5250329.1"/>
    </source>
</evidence>
<dbReference type="PANTHER" id="PTHR11088:SF60">
    <property type="entry name" value="TRNA DIMETHYLALLYLTRANSFERASE"/>
    <property type="match status" value="1"/>
</dbReference>
<dbReference type="HAMAP" id="MF_00185">
    <property type="entry name" value="IPP_trans"/>
    <property type="match status" value="1"/>
</dbReference>
<evidence type="ECO:0000256" key="13">
    <source>
        <dbReference type="RuleBase" id="RU003785"/>
    </source>
</evidence>
<dbReference type="SUPFAM" id="SSF52540">
    <property type="entry name" value="P-loop containing nucleoside triphosphate hydrolases"/>
    <property type="match status" value="2"/>
</dbReference>
<dbReference type="GO" id="GO:0052381">
    <property type="term" value="F:tRNA dimethylallyltransferase activity"/>
    <property type="evidence" value="ECO:0007669"/>
    <property type="project" value="UniProtKB-UniRule"/>
</dbReference>